<sequence length="250" mass="29012">MDGGRLAFFRRRRKWRRCWAFLESAVTCEDQERAQFTLQDPEIISGALINVAKHLGNLKFRVWEKMQNIVQYTRVILDPNTAASWLILSEDLTSVTFSDEKQQIVDNPERYDFYPCSLGSEGFNSGTHGWDVDVGHSTYWTLGMTTESNQRKGKTFFKTGIWCVLLYKGKYKSKASGGSVTPLTVSYKIQRIRLELDWDRGKLSFFDPLNNTHLHTFTHTFTEKMYPFFYNNCKLSPLRVLPVKCCVTVE</sequence>
<dbReference type="Proteomes" id="UP000504632">
    <property type="component" value="Chromosome 9"/>
</dbReference>
<dbReference type="InterPro" id="IPR013320">
    <property type="entry name" value="ConA-like_dom_sf"/>
</dbReference>
<dbReference type="InterPro" id="IPR003877">
    <property type="entry name" value="SPRY_dom"/>
</dbReference>
<evidence type="ECO:0000259" key="1">
    <source>
        <dbReference type="SMART" id="SM00449"/>
    </source>
</evidence>
<proteinExistence type="predicted"/>
<dbReference type="SUPFAM" id="SSF49899">
    <property type="entry name" value="Concanavalin A-like lectins/glucanases"/>
    <property type="match status" value="1"/>
</dbReference>
<dbReference type="InterPro" id="IPR050143">
    <property type="entry name" value="TRIM/RBCC"/>
</dbReference>
<dbReference type="InterPro" id="IPR043136">
    <property type="entry name" value="B30.2/SPRY_sf"/>
</dbReference>
<dbReference type="GeneID" id="115821644"/>
<dbReference type="Pfam" id="PF13765">
    <property type="entry name" value="PRY"/>
    <property type="match status" value="1"/>
</dbReference>
<gene>
    <name evidence="4" type="primary">LOC115821644</name>
</gene>
<dbReference type="InParanoid" id="A0A6J2WAC2"/>
<dbReference type="Gene3D" id="2.60.120.920">
    <property type="match status" value="1"/>
</dbReference>
<dbReference type="OrthoDB" id="9049620at2759"/>
<dbReference type="InterPro" id="IPR006574">
    <property type="entry name" value="PRY"/>
</dbReference>
<dbReference type="AlphaFoldDB" id="A0A6J2WAC2"/>
<organism evidence="3 4">
    <name type="scientific">Chanos chanos</name>
    <name type="common">Milkfish</name>
    <name type="synonym">Mugil chanos</name>
    <dbReference type="NCBI Taxonomy" id="29144"/>
    <lineage>
        <taxon>Eukaryota</taxon>
        <taxon>Metazoa</taxon>
        <taxon>Chordata</taxon>
        <taxon>Craniata</taxon>
        <taxon>Vertebrata</taxon>
        <taxon>Euteleostomi</taxon>
        <taxon>Actinopterygii</taxon>
        <taxon>Neopterygii</taxon>
        <taxon>Teleostei</taxon>
        <taxon>Ostariophysi</taxon>
        <taxon>Gonorynchiformes</taxon>
        <taxon>Chanidae</taxon>
        <taxon>Chanos</taxon>
    </lineage>
</organism>
<keyword evidence="3" id="KW-1185">Reference proteome</keyword>
<dbReference type="RefSeq" id="XP_030641309.1">
    <property type="nucleotide sequence ID" value="XM_030785449.1"/>
</dbReference>
<dbReference type="CDD" id="cd12893">
    <property type="entry name" value="SPRY_PRY_TRIM35"/>
    <property type="match status" value="1"/>
</dbReference>
<dbReference type="Pfam" id="PF00622">
    <property type="entry name" value="SPRY"/>
    <property type="match status" value="1"/>
</dbReference>
<protein>
    <submittedName>
        <fullName evidence="4">E3 ubiquitin-protein ligase TRIM39-like</fullName>
    </submittedName>
</protein>
<evidence type="ECO:0000313" key="4">
    <source>
        <dbReference type="RefSeq" id="XP_030641309.1"/>
    </source>
</evidence>
<reference evidence="4" key="1">
    <citation type="submission" date="2025-08" db="UniProtKB">
        <authorList>
            <consortium name="RefSeq"/>
        </authorList>
    </citation>
    <scope>IDENTIFICATION</scope>
</reference>
<accession>A0A6J2WAC2</accession>
<dbReference type="InterPro" id="IPR003879">
    <property type="entry name" value="Butyrophylin_SPRY"/>
</dbReference>
<dbReference type="PANTHER" id="PTHR24103">
    <property type="entry name" value="E3 UBIQUITIN-PROTEIN LIGASE TRIM"/>
    <property type="match status" value="1"/>
</dbReference>
<feature type="domain" description="SPRY-associated" evidence="2">
    <location>
        <begin position="72"/>
        <end position="124"/>
    </location>
</feature>
<feature type="domain" description="SPRY" evidence="1">
    <location>
        <begin position="125"/>
        <end position="244"/>
    </location>
</feature>
<dbReference type="PRINTS" id="PR01407">
    <property type="entry name" value="BUTYPHLNCDUF"/>
</dbReference>
<evidence type="ECO:0000259" key="2">
    <source>
        <dbReference type="SMART" id="SM00589"/>
    </source>
</evidence>
<dbReference type="SMART" id="SM00589">
    <property type="entry name" value="PRY"/>
    <property type="match status" value="1"/>
</dbReference>
<name>A0A6J2WAC2_CHACN</name>
<evidence type="ECO:0000313" key="3">
    <source>
        <dbReference type="Proteomes" id="UP000504632"/>
    </source>
</evidence>
<dbReference type="SMART" id="SM00449">
    <property type="entry name" value="SPRY"/>
    <property type="match status" value="1"/>
</dbReference>